<dbReference type="Pfam" id="PF13144">
    <property type="entry name" value="ChapFlgA"/>
    <property type="match status" value="1"/>
</dbReference>
<evidence type="ECO:0000313" key="3">
    <source>
        <dbReference type="Proteomes" id="UP001264340"/>
    </source>
</evidence>
<dbReference type="InterPro" id="IPR017585">
    <property type="entry name" value="SAF_FlgA"/>
</dbReference>
<keyword evidence="2" id="KW-0282">Flagellum</keyword>
<keyword evidence="2" id="KW-0969">Cilium</keyword>
<name>A0ABU1LXQ5_9BURK</name>
<feature type="domain" description="Flagella basal body P-ring formation protein FlgA SAF" evidence="1">
    <location>
        <begin position="147"/>
        <end position="240"/>
    </location>
</feature>
<organism evidence="2 3">
    <name type="scientific">Paraburkholderia terricola</name>
    <dbReference type="NCBI Taxonomy" id="169427"/>
    <lineage>
        <taxon>Bacteria</taxon>
        <taxon>Pseudomonadati</taxon>
        <taxon>Pseudomonadota</taxon>
        <taxon>Betaproteobacteria</taxon>
        <taxon>Burkholderiales</taxon>
        <taxon>Burkholderiaceae</taxon>
        <taxon>Paraburkholderia</taxon>
    </lineage>
</organism>
<evidence type="ECO:0000259" key="1">
    <source>
        <dbReference type="Pfam" id="PF13144"/>
    </source>
</evidence>
<sequence>MSSIDRYAPGMRHRHELRLQRLALAGALTCAATVSPASEPHVVFHATSDVMRQEVRLGDVADLSALPARWRAQAAELVVARLRAHDTRTDISATRLAEAARRQVPALTPWLTTTSTHRVAIVQHAMPASERKPLTSANAPRRHCLQLTRPASRGEAIRASEVVTVECPVNALLVNSIHHDREAHVARASRDLAPGDIVAAITPRRLAHIRQGERVSTVVRAGPFTVERTETALTDGTSGRAAILAVGDRKTVSVSGLEPESR</sequence>
<protein>
    <submittedName>
        <fullName evidence="2">Flagella basal body P-ring formation protein FlgA</fullName>
    </submittedName>
</protein>
<keyword evidence="3" id="KW-1185">Reference proteome</keyword>
<reference evidence="2 3" key="1">
    <citation type="submission" date="2023-07" db="EMBL/GenBank/DDBJ databases">
        <title>Sorghum-associated microbial communities from plants grown in Nebraska, USA.</title>
        <authorList>
            <person name="Schachtman D."/>
        </authorList>
    </citation>
    <scope>NUCLEOTIDE SEQUENCE [LARGE SCALE GENOMIC DNA]</scope>
    <source>
        <strain evidence="2 3">DS1316</strain>
    </source>
</reference>
<accession>A0ABU1LXQ5</accession>
<dbReference type="RefSeq" id="WP_310124362.1">
    <property type="nucleotide sequence ID" value="NZ_JAVDQV010000011.1"/>
</dbReference>
<gene>
    <name evidence="2" type="ORF">J2804_004733</name>
</gene>
<comment type="caution">
    <text evidence="2">The sequence shown here is derived from an EMBL/GenBank/DDBJ whole genome shotgun (WGS) entry which is preliminary data.</text>
</comment>
<dbReference type="EMBL" id="JAVDRP010000010">
    <property type="protein sequence ID" value="MDR6411305.1"/>
    <property type="molecule type" value="Genomic_DNA"/>
</dbReference>
<keyword evidence="2" id="KW-0966">Cell projection</keyword>
<dbReference type="Proteomes" id="UP001264340">
    <property type="component" value="Unassembled WGS sequence"/>
</dbReference>
<evidence type="ECO:0000313" key="2">
    <source>
        <dbReference type="EMBL" id="MDR6411305.1"/>
    </source>
</evidence>
<proteinExistence type="predicted"/>